<reference evidence="1" key="4">
    <citation type="submission" date="2019-03" db="UniProtKB">
        <authorList>
            <consortium name="EnsemblPlants"/>
        </authorList>
    </citation>
    <scope>IDENTIFICATION</scope>
</reference>
<dbReference type="EnsemblPlants" id="AET2Gv20914900.15">
    <property type="protein sequence ID" value="AET2Gv20914900.15"/>
    <property type="gene ID" value="AET2Gv20914900"/>
</dbReference>
<organism evidence="1 2">
    <name type="scientific">Aegilops tauschii subsp. strangulata</name>
    <name type="common">Goatgrass</name>
    <dbReference type="NCBI Taxonomy" id="200361"/>
    <lineage>
        <taxon>Eukaryota</taxon>
        <taxon>Viridiplantae</taxon>
        <taxon>Streptophyta</taxon>
        <taxon>Embryophyta</taxon>
        <taxon>Tracheophyta</taxon>
        <taxon>Spermatophyta</taxon>
        <taxon>Magnoliopsida</taxon>
        <taxon>Liliopsida</taxon>
        <taxon>Poales</taxon>
        <taxon>Poaceae</taxon>
        <taxon>BOP clade</taxon>
        <taxon>Pooideae</taxon>
        <taxon>Triticodae</taxon>
        <taxon>Triticeae</taxon>
        <taxon>Triticinae</taxon>
        <taxon>Aegilops</taxon>
    </lineage>
</organism>
<dbReference type="Gramene" id="AET2Gv20914900.16">
    <property type="protein sequence ID" value="AET2Gv20914900.16"/>
    <property type="gene ID" value="AET2Gv20914900"/>
</dbReference>
<dbReference type="Proteomes" id="UP000015105">
    <property type="component" value="Chromosome 2D"/>
</dbReference>
<evidence type="ECO:0000313" key="1">
    <source>
        <dbReference type="EnsemblPlants" id="AET2Gv20914900.15"/>
    </source>
</evidence>
<protein>
    <submittedName>
        <fullName evidence="1">Uncharacterized protein</fullName>
    </submittedName>
</protein>
<dbReference type="EnsemblPlants" id="AET2Gv20914900.16">
    <property type="protein sequence ID" value="AET2Gv20914900.16"/>
    <property type="gene ID" value="AET2Gv20914900"/>
</dbReference>
<accession>A0A453CPL2</accession>
<reference evidence="1" key="5">
    <citation type="journal article" date="2021" name="G3 (Bethesda)">
        <title>Aegilops tauschii genome assembly Aet v5.0 features greater sequence contiguity and improved annotation.</title>
        <authorList>
            <person name="Wang L."/>
            <person name="Zhu T."/>
            <person name="Rodriguez J.C."/>
            <person name="Deal K.R."/>
            <person name="Dubcovsky J."/>
            <person name="McGuire P.E."/>
            <person name="Lux T."/>
            <person name="Spannagl M."/>
            <person name="Mayer K.F.X."/>
            <person name="Baldrich P."/>
            <person name="Meyers B.C."/>
            <person name="Huo N."/>
            <person name="Gu Y.Q."/>
            <person name="Zhou H."/>
            <person name="Devos K.M."/>
            <person name="Bennetzen J.L."/>
            <person name="Unver T."/>
            <person name="Budak H."/>
            <person name="Gulick P.J."/>
            <person name="Galiba G."/>
            <person name="Kalapos B."/>
            <person name="Nelson D.R."/>
            <person name="Li P."/>
            <person name="You F.M."/>
            <person name="Luo M.C."/>
            <person name="Dvorak J."/>
        </authorList>
    </citation>
    <scope>NUCLEOTIDE SEQUENCE [LARGE SCALE GENOMIC DNA]</scope>
    <source>
        <strain evidence="1">cv. AL8/78</strain>
    </source>
</reference>
<reference evidence="2" key="2">
    <citation type="journal article" date="2017" name="Nat. Plants">
        <title>The Aegilops tauschii genome reveals multiple impacts of transposons.</title>
        <authorList>
            <person name="Zhao G."/>
            <person name="Zou C."/>
            <person name="Li K."/>
            <person name="Wang K."/>
            <person name="Li T."/>
            <person name="Gao L."/>
            <person name="Zhang X."/>
            <person name="Wang H."/>
            <person name="Yang Z."/>
            <person name="Liu X."/>
            <person name="Jiang W."/>
            <person name="Mao L."/>
            <person name="Kong X."/>
            <person name="Jiao Y."/>
            <person name="Jia J."/>
        </authorList>
    </citation>
    <scope>NUCLEOTIDE SEQUENCE [LARGE SCALE GENOMIC DNA]</scope>
    <source>
        <strain evidence="2">cv. AL8/78</strain>
    </source>
</reference>
<dbReference type="AlphaFoldDB" id="A0A453CPL2"/>
<dbReference type="Gramene" id="AET2Gv20914900.14">
    <property type="protein sequence ID" value="AET2Gv20914900.14"/>
    <property type="gene ID" value="AET2Gv20914900"/>
</dbReference>
<sequence length="49" mass="5639">MNVDCLETHVAILGLMMTCVQLRELPKRTTHLRRDERSNNDCLSGPAWL</sequence>
<keyword evidence="2" id="KW-1185">Reference proteome</keyword>
<dbReference type="Gramene" id="AET2Gv20914900.15">
    <property type="protein sequence ID" value="AET2Gv20914900.15"/>
    <property type="gene ID" value="AET2Gv20914900"/>
</dbReference>
<name>A0A453CPL2_AEGTS</name>
<dbReference type="EnsemblPlants" id="AET2Gv20914900.14">
    <property type="protein sequence ID" value="AET2Gv20914900.14"/>
    <property type="gene ID" value="AET2Gv20914900"/>
</dbReference>
<evidence type="ECO:0000313" key="2">
    <source>
        <dbReference type="Proteomes" id="UP000015105"/>
    </source>
</evidence>
<proteinExistence type="predicted"/>
<reference evidence="1" key="3">
    <citation type="journal article" date="2017" name="Nature">
        <title>Genome sequence of the progenitor of the wheat D genome Aegilops tauschii.</title>
        <authorList>
            <person name="Luo M.C."/>
            <person name="Gu Y.Q."/>
            <person name="Puiu D."/>
            <person name="Wang H."/>
            <person name="Twardziok S.O."/>
            <person name="Deal K.R."/>
            <person name="Huo N."/>
            <person name="Zhu T."/>
            <person name="Wang L."/>
            <person name="Wang Y."/>
            <person name="McGuire P.E."/>
            <person name="Liu S."/>
            <person name="Long H."/>
            <person name="Ramasamy R.K."/>
            <person name="Rodriguez J.C."/>
            <person name="Van S.L."/>
            <person name="Yuan L."/>
            <person name="Wang Z."/>
            <person name="Xia Z."/>
            <person name="Xiao L."/>
            <person name="Anderson O.D."/>
            <person name="Ouyang S."/>
            <person name="Liang Y."/>
            <person name="Zimin A.V."/>
            <person name="Pertea G."/>
            <person name="Qi P."/>
            <person name="Bennetzen J.L."/>
            <person name="Dai X."/>
            <person name="Dawson M.W."/>
            <person name="Muller H.G."/>
            <person name="Kugler K."/>
            <person name="Rivarola-Duarte L."/>
            <person name="Spannagl M."/>
            <person name="Mayer K.F.X."/>
            <person name="Lu F.H."/>
            <person name="Bevan M.W."/>
            <person name="Leroy P."/>
            <person name="Li P."/>
            <person name="You F.M."/>
            <person name="Sun Q."/>
            <person name="Liu Z."/>
            <person name="Lyons E."/>
            <person name="Wicker T."/>
            <person name="Salzberg S.L."/>
            <person name="Devos K.M."/>
            <person name="Dvorak J."/>
        </authorList>
    </citation>
    <scope>NUCLEOTIDE SEQUENCE [LARGE SCALE GENOMIC DNA]</scope>
    <source>
        <strain evidence="1">cv. AL8/78</strain>
    </source>
</reference>
<reference evidence="2" key="1">
    <citation type="journal article" date="2014" name="Science">
        <title>Ancient hybridizations among the ancestral genomes of bread wheat.</title>
        <authorList>
            <consortium name="International Wheat Genome Sequencing Consortium,"/>
            <person name="Marcussen T."/>
            <person name="Sandve S.R."/>
            <person name="Heier L."/>
            <person name="Spannagl M."/>
            <person name="Pfeifer M."/>
            <person name="Jakobsen K.S."/>
            <person name="Wulff B.B."/>
            <person name="Steuernagel B."/>
            <person name="Mayer K.F."/>
            <person name="Olsen O.A."/>
        </authorList>
    </citation>
    <scope>NUCLEOTIDE SEQUENCE [LARGE SCALE GENOMIC DNA]</scope>
    <source>
        <strain evidence="2">cv. AL8/78</strain>
    </source>
</reference>